<accession>A0A4R2QHD8</accession>
<dbReference type="SUPFAM" id="SSF53474">
    <property type="entry name" value="alpha/beta-Hydrolases"/>
    <property type="match status" value="1"/>
</dbReference>
<evidence type="ECO:0000256" key="6">
    <source>
        <dbReference type="ARBA" id="ARBA00023315"/>
    </source>
</evidence>
<evidence type="ECO:0000313" key="11">
    <source>
        <dbReference type="Proteomes" id="UP000294911"/>
    </source>
</evidence>
<gene>
    <name evidence="10" type="ORF">EV191_110127</name>
</gene>
<dbReference type="Gene3D" id="3.40.50.1820">
    <property type="entry name" value="alpha/beta hydrolase"/>
    <property type="match status" value="1"/>
</dbReference>
<dbReference type="OrthoDB" id="3210113at2"/>
<dbReference type="EMBL" id="SLXQ01000010">
    <property type="protein sequence ID" value="TCP48567.1"/>
    <property type="molecule type" value="Genomic_DNA"/>
</dbReference>
<comment type="similarity">
    <text evidence="2">Belongs to the mycobacterial A85 antigen family.</text>
</comment>
<dbReference type="InterPro" id="IPR000801">
    <property type="entry name" value="Esterase-like"/>
</dbReference>
<keyword evidence="11" id="KW-1185">Reference proteome</keyword>
<proteinExistence type="inferred from homology"/>
<evidence type="ECO:0000256" key="1">
    <source>
        <dbReference type="ARBA" id="ARBA00000697"/>
    </source>
</evidence>
<evidence type="ECO:0000256" key="4">
    <source>
        <dbReference type="ARBA" id="ARBA00013244"/>
    </source>
</evidence>
<keyword evidence="10" id="KW-0378">Hydrolase</keyword>
<comment type="catalytic activity">
    <reaction evidence="8">
        <text>an acyl-CoA + a 1,2-diacyl-sn-glycerol = a triacyl-sn-glycerol + CoA</text>
        <dbReference type="Rhea" id="RHEA:10868"/>
        <dbReference type="ChEBI" id="CHEBI:17815"/>
        <dbReference type="ChEBI" id="CHEBI:57287"/>
        <dbReference type="ChEBI" id="CHEBI:58342"/>
        <dbReference type="ChEBI" id="CHEBI:64615"/>
        <dbReference type="EC" id="2.3.1.20"/>
    </reaction>
</comment>
<evidence type="ECO:0000256" key="7">
    <source>
        <dbReference type="ARBA" id="ARBA00032572"/>
    </source>
</evidence>
<dbReference type="EC" id="2.3.1.20" evidence="4"/>
<name>A0A4R2QHD8_9PSEU</name>
<evidence type="ECO:0000256" key="3">
    <source>
        <dbReference type="ARBA" id="ARBA00012820"/>
    </source>
</evidence>
<keyword evidence="6" id="KW-0012">Acyltransferase</keyword>
<feature type="signal peptide" evidence="9">
    <location>
        <begin position="1"/>
        <end position="34"/>
    </location>
</feature>
<dbReference type="Proteomes" id="UP000294911">
    <property type="component" value="Unassembled WGS sequence"/>
</dbReference>
<comment type="caution">
    <text evidence="10">The sequence shown here is derived from an EMBL/GenBank/DDBJ whole genome shotgun (WGS) entry which is preliminary data.</text>
</comment>
<dbReference type="GO" id="GO:0004144">
    <property type="term" value="F:diacylglycerol O-acyltransferase activity"/>
    <property type="evidence" value="ECO:0007669"/>
    <property type="project" value="UniProtKB-EC"/>
</dbReference>
<keyword evidence="9" id="KW-0732">Signal</keyword>
<organism evidence="10 11">
    <name type="scientific">Tamaricihabitans halophyticus</name>
    <dbReference type="NCBI Taxonomy" id="1262583"/>
    <lineage>
        <taxon>Bacteria</taxon>
        <taxon>Bacillati</taxon>
        <taxon>Actinomycetota</taxon>
        <taxon>Actinomycetes</taxon>
        <taxon>Pseudonocardiales</taxon>
        <taxon>Pseudonocardiaceae</taxon>
        <taxon>Tamaricihabitans</taxon>
    </lineage>
</organism>
<dbReference type="AlphaFoldDB" id="A0A4R2QHD8"/>
<comment type="catalytic activity">
    <reaction evidence="1">
        <text>2 alpha,alpha'-trehalose 6-mycolate = alpha,alpha'-trehalose 6,6'-bismycolate + alpha,alpha-trehalose</text>
        <dbReference type="Rhea" id="RHEA:23472"/>
        <dbReference type="ChEBI" id="CHEBI:16551"/>
        <dbReference type="ChEBI" id="CHEBI:18195"/>
        <dbReference type="ChEBI" id="CHEBI:18234"/>
        <dbReference type="EC" id="2.3.1.122"/>
    </reaction>
</comment>
<sequence length="300" mass="31976">MREAPHSNTRTSRRTLLRASASAVALAGAGALSAGCQSMPSATGGTFDPGPPADTGITHTERVYSRARGQDVNLVTILPKEQPPAGLPVSLLLHGRGGSAEEVTWHGWGGQLRDAVAEGKTRPFAFVSVDGGDNYWHEYPDGDDALGMLLDEIPRWLRERGLGGGDGQPWAATGVSMGGFGSLVYARRRRERGNSPGALAVVSPALFTEWSELRSRDAFTDEAQWAAIDPLRNPGAHGDVPLGVWCGTEDDRFIEGTRQFIAKADPTHADLRPGPHGPDFFQSVVGDVLGFLTDYVPKPG</sequence>
<dbReference type="PANTHER" id="PTHR48098:SF1">
    <property type="entry name" value="DIACYLGLYCEROL ACYLTRANSFERASE_MYCOLYLTRANSFERASE AG85A"/>
    <property type="match status" value="1"/>
</dbReference>
<dbReference type="Pfam" id="PF00756">
    <property type="entry name" value="Esterase"/>
    <property type="match status" value="1"/>
</dbReference>
<dbReference type="InterPro" id="IPR029058">
    <property type="entry name" value="AB_hydrolase_fold"/>
</dbReference>
<dbReference type="GO" id="GO:0016787">
    <property type="term" value="F:hydrolase activity"/>
    <property type="evidence" value="ECO:0007669"/>
    <property type="project" value="UniProtKB-KW"/>
</dbReference>
<dbReference type="PANTHER" id="PTHR48098">
    <property type="entry name" value="ENTEROCHELIN ESTERASE-RELATED"/>
    <property type="match status" value="1"/>
</dbReference>
<evidence type="ECO:0000256" key="8">
    <source>
        <dbReference type="ARBA" id="ARBA00048109"/>
    </source>
</evidence>
<dbReference type="EC" id="2.3.1.122" evidence="3"/>
<keyword evidence="5" id="KW-0808">Transferase</keyword>
<evidence type="ECO:0000313" key="10">
    <source>
        <dbReference type="EMBL" id="TCP48567.1"/>
    </source>
</evidence>
<feature type="chain" id="PRO_5038874846" description="Acyl-CoA:diacylglycerol acyltransferase" evidence="9">
    <location>
        <begin position="35"/>
        <end position="300"/>
    </location>
</feature>
<reference evidence="10 11" key="1">
    <citation type="submission" date="2019-03" db="EMBL/GenBank/DDBJ databases">
        <title>Genomic Encyclopedia of Type Strains, Phase IV (KMG-IV): sequencing the most valuable type-strain genomes for metagenomic binning, comparative biology and taxonomic classification.</title>
        <authorList>
            <person name="Goeker M."/>
        </authorList>
    </citation>
    <scope>NUCLEOTIDE SEQUENCE [LARGE SCALE GENOMIC DNA]</scope>
    <source>
        <strain evidence="10 11">DSM 45765</strain>
    </source>
</reference>
<dbReference type="RefSeq" id="WP_132878842.1">
    <property type="nucleotide sequence ID" value="NZ_SLXQ01000010.1"/>
</dbReference>
<evidence type="ECO:0000256" key="5">
    <source>
        <dbReference type="ARBA" id="ARBA00022679"/>
    </source>
</evidence>
<dbReference type="InterPro" id="IPR006311">
    <property type="entry name" value="TAT_signal"/>
</dbReference>
<evidence type="ECO:0000256" key="9">
    <source>
        <dbReference type="SAM" id="SignalP"/>
    </source>
</evidence>
<dbReference type="InterPro" id="IPR050583">
    <property type="entry name" value="Mycobacterial_A85_antigen"/>
</dbReference>
<dbReference type="GO" id="GO:0050348">
    <property type="term" value="F:trehalose O-mycolyltransferase activity"/>
    <property type="evidence" value="ECO:0007669"/>
    <property type="project" value="UniProtKB-EC"/>
</dbReference>
<evidence type="ECO:0000256" key="2">
    <source>
        <dbReference type="ARBA" id="ARBA00005874"/>
    </source>
</evidence>
<dbReference type="PROSITE" id="PS51318">
    <property type="entry name" value="TAT"/>
    <property type="match status" value="1"/>
</dbReference>
<protein>
    <recommendedName>
        <fullName evidence="7">Acyl-CoA:diacylglycerol acyltransferase</fullName>
        <ecNumber evidence="3">2.3.1.122</ecNumber>
        <ecNumber evidence="4">2.3.1.20</ecNumber>
    </recommendedName>
</protein>